<dbReference type="Gene3D" id="3.40.50.300">
    <property type="entry name" value="P-loop containing nucleotide triphosphate hydrolases"/>
    <property type="match status" value="1"/>
</dbReference>
<dbReference type="Pfam" id="PF00350">
    <property type="entry name" value="Dynamin_N"/>
    <property type="match status" value="1"/>
</dbReference>
<dbReference type="PROSITE" id="PS51718">
    <property type="entry name" value="G_DYNAMIN_2"/>
    <property type="match status" value="1"/>
</dbReference>
<comment type="caution">
    <text evidence="4">The sequence shown here is derived from an EMBL/GenBank/DDBJ whole genome shotgun (WGS) entry which is preliminary data.</text>
</comment>
<dbReference type="SMART" id="SM00053">
    <property type="entry name" value="DYNc"/>
    <property type="match status" value="1"/>
</dbReference>
<dbReference type="InterPro" id="IPR045063">
    <property type="entry name" value="Dynamin_N"/>
</dbReference>
<organism evidence="4 5">
    <name type="scientific">Nannochloropsis gaditana</name>
    <dbReference type="NCBI Taxonomy" id="72520"/>
    <lineage>
        <taxon>Eukaryota</taxon>
        <taxon>Sar</taxon>
        <taxon>Stramenopiles</taxon>
        <taxon>Ochrophyta</taxon>
        <taxon>Eustigmatophyceae</taxon>
        <taxon>Eustigmatales</taxon>
        <taxon>Monodopsidaceae</taxon>
        <taxon>Nannochloropsis</taxon>
    </lineage>
</organism>
<dbReference type="EMBL" id="AZIL01001689">
    <property type="protein sequence ID" value="EWM23366.1"/>
    <property type="molecule type" value="Genomic_DNA"/>
</dbReference>
<dbReference type="Pfam" id="PF01031">
    <property type="entry name" value="Dynamin_M"/>
    <property type="match status" value="1"/>
</dbReference>
<feature type="domain" description="Dynamin-type G" evidence="3">
    <location>
        <begin position="115"/>
        <end position="387"/>
    </location>
</feature>
<proteinExistence type="predicted"/>
<dbReference type="GO" id="GO:0003924">
    <property type="term" value="F:GTPase activity"/>
    <property type="evidence" value="ECO:0007669"/>
    <property type="project" value="InterPro"/>
</dbReference>
<evidence type="ECO:0000313" key="5">
    <source>
        <dbReference type="Proteomes" id="UP000019335"/>
    </source>
</evidence>
<reference evidence="4 5" key="1">
    <citation type="journal article" date="2014" name="Mol. Plant">
        <title>Chromosome Scale Genome Assembly and Transcriptome Profiling of Nannochloropsis gaditana in Nitrogen Depletion.</title>
        <authorList>
            <person name="Corteggiani Carpinelli E."/>
            <person name="Telatin A."/>
            <person name="Vitulo N."/>
            <person name="Forcato C."/>
            <person name="D'Angelo M."/>
            <person name="Schiavon R."/>
            <person name="Vezzi A."/>
            <person name="Giacometti G.M."/>
            <person name="Morosinotto T."/>
            <person name="Valle G."/>
        </authorList>
    </citation>
    <scope>NUCLEOTIDE SEQUENCE [LARGE SCALE GENOMIC DNA]</scope>
    <source>
        <strain evidence="4 5">B-31</strain>
    </source>
</reference>
<dbReference type="InterPro" id="IPR001401">
    <property type="entry name" value="Dynamin_GTPase"/>
</dbReference>
<dbReference type="GO" id="GO:0008017">
    <property type="term" value="F:microtubule binding"/>
    <property type="evidence" value="ECO:0007669"/>
    <property type="project" value="TreeGrafter"/>
</dbReference>
<keyword evidence="1" id="KW-0547">Nucleotide-binding</keyword>
<name>W7TS75_9STRA</name>
<dbReference type="PRINTS" id="PR00195">
    <property type="entry name" value="DYNAMIN"/>
</dbReference>
<evidence type="ECO:0000256" key="2">
    <source>
        <dbReference type="ARBA" id="ARBA00023134"/>
    </source>
</evidence>
<accession>W7TS75</accession>
<dbReference type="InterPro" id="IPR022812">
    <property type="entry name" value="Dynamin"/>
</dbReference>
<dbReference type="OrthoDB" id="5061070at2759"/>
<dbReference type="InterPro" id="IPR000375">
    <property type="entry name" value="Dynamin_stalk"/>
</dbReference>
<dbReference type="GO" id="GO:0005737">
    <property type="term" value="C:cytoplasm"/>
    <property type="evidence" value="ECO:0007669"/>
    <property type="project" value="TreeGrafter"/>
</dbReference>
<dbReference type="GO" id="GO:0005525">
    <property type="term" value="F:GTP binding"/>
    <property type="evidence" value="ECO:0007669"/>
    <property type="project" value="InterPro"/>
</dbReference>
<dbReference type="AlphaFoldDB" id="W7TS75"/>
<dbReference type="InterPro" id="IPR027417">
    <property type="entry name" value="P-loop_NTPase"/>
</dbReference>
<protein>
    <submittedName>
        <fullName evidence="4">Dynamin-like protein</fullName>
    </submittedName>
</protein>
<evidence type="ECO:0000313" key="4">
    <source>
        <dbReference type="EMBL" id="EWM23366.1"/>
    </source>
</evidence>
<keyword evidence="2" id="KW-0342">GTP-binding</keyword>
<dbReference type="SUPFAM" id="SSF52540">
    <property type="entry name" value="P-loop containing nucleoside triphosphate hydrolases"/>
    <property type="match status" value="1"/>
</dbReference>
<keyword evidence="5" id="KW-1185">Reference proteome</keyword>
<dbReference type="Proteomes" id="UP000019335">
    <property type="component" value="Chromosome 17"/>
</dbReference>
<evidence type="ECO:0000259" key="3">
    <source>
        <dbReference type="PROSITE" id="PS51718"/>
    </source>
</evidence>
<dbReference type="GO" id="GO:0016020">
    <property type="term" value="C:membrane"/>
    <property type="evidence" value="ECO:0007669"/>
    <property type="project" value="TreeGrafter"/>
</dbReference>
<gene>
    <name evidence="4" type="primary">DRP</name>
    <name evidence="4" type="ORF">Naga_100057g29</name>
</gene>
<dbReference type="InterPro" id="IPR030381">
    <property type="entry name" value="G_DYNAMIN_dom"/>
</dbReference>
<evidence type="ECO:0000256" key="1">
    <source>
        <dbReference type="ARBA" id="ARBA00022741"/>
    </source>
</evidence>
<dbReference type="Gene3D" id="1.20.120.1240">
    <property type="entry name" value="Dynamin, middle domain"/>
    <property type="match status" value="1"/>
</dbReference>
<dbReference type="GO" id="GO:0005874">
    <property type="term" value="C:microtubule"/>
    <property type="evidence" value="ECO:0007669"/>
    <property type="project" value="TreeGrafter"/>
</dbReference>
<sequence length="758" mass="84669">MRQQVYCKIVSFIPTKLEGCQSAMRSTGDYHVGIKRTLCTGRITNGTMSAATGAGESKTAKLVRRLSWSSLKDGAKLKKSVESLVDWELDVLEAPLKVKTDLIDDLSILWPLNQQIKAPGIVVIGAQGAGKSSVLQLLTGMPFIYCTGSDSTKRPIKMNITTDPTTDETYTLVSTVDPECSPEDGNTKHVKKLEELSRLLAHLNENPEHSEVEARKQPIYVKVVRPSGAAYSVMDLPGINEEDPESVRFTEDILHQDPSCVILVVLPLTDIFDRAFPVALAKRVDPEGRRTIGVVTKTDLVQKDMDAVEKVQMTSQPGVNLPLGYIAVRSAAEKEKNESRRQILQREQAFFTSNPLLAGLRPERWGSTTLKRLVVDCQSNAIGQSIPKVTRLLHKELQELDNEEEKAAEALGWKDRGQSQGRAKPLSDHQDFFTKLCLDANTLGFEIGELALSSSTRQERHLNLGARLAAAITFHENEARRALPASVAEKVGSWLDVEGFASSEPRIYVSRETMSHDVFRKSIREVCGPVLMHYATALLTETGQQLEEVTHVLVQEKFTGFPWLVQSLKHEVNLLLGKKKVDTEKVLQRIVTSEMNWCFLSEADLNAVEREVALNMAGKSSGGLGMGKVAPAEEAKGSGLHWSAEMSDVLSPSTRAEEGGKLSRFDPTREARMRELTLDAYVRLMLRRVFYAVPMNIRNVMLNEFRHELVSMVAEKYNDEAKLRTVMSEELWRVQQRQQRTERKESLTDLLHKLDLLS</sequence>
<dbReference type="PANTHER" id="PTHR11566">
    <property type="entry name" value="DYNAMIN"/>
    <property type="match status" value="1"/>
</dbReference>